<feature type="binding site" evidence="7">
    <location>
        <begin position="277"/>
        <end position="280"/>
    </location>
    <ligand>
        <name>GTP</name>
        <dbReference type="ChEBI" id="CHEBI:37565"/>
    </ligand>
</feature>
<feature type="binding site" evidence="8">
    <location>
        <position position="56"/>
    </location>
    <ligand>
        <name>Mg(2+)</name>
        <dbReference type="ChEBI" id="CHEBI:18420"/>
    </ligand>
</feature>
<dbReference type="Gene3D" id="1.10.400.10">
    <property type="entry name" value="GI Alpha 1, domain 2-like"/>
    <property type="match status" value="1"/>
</dbReference>
<dbReference type="Proteomes" id="UP000824782">
    <property type="component" value="Unassembled WGS sequence"/>
</dbReference>
<feature type="binding site" evidence="7">
    <location>
        <begin position="183"/>
        <end position="189"/>
    </location>
    <ligand>
        <name>GTP</name>
        <dbReference type="ChEBI" id="CHEBI:37565"/>
    </ligand>
</feature>
<dbReference type="InterPro" id="IPR011025">
    <property type="entry name" value="GproteinA_insert"/>
</dbReference>
<evidence type="ECO:0000313" key="10">
    <source>
        <dbReference type="EMBL" id="KAG8594676.1"/>
    </source>
</evidence>
<reference evidence="10" key="1">
    <citation type="thesis" date="2020" institute="ProQuest LLC" country="789 East Eisenhower Parkway, Ann Arbor, MI, USA">
        <title>Comparative Genomics and Chromosome Evolution.</title>
        <authorList>
            <person name="Mudd A.B."/>
        </authorList>
    </citation>
    <scope>NUCLEOTIDE SEQUENCE</scope>
    <source>
        <strain evidence="10">237g6f4</strain>
        <tissue evidence="10">Blood</tissue>
    </source>
</reference>
<feature type="binding site" evidence="8">
    <location>
        <position position="189"/>
    </location>
    <ligand>
        <name>Mg(2+)</name>
        <dbReference type="ChEBI" id="CHEBI:18420"/>
    </ligand>
</feature>
<evidence type="ECO:0000256" key="8">
    <source>
        <dbReference type="PIRSR" id="PIRSR601019-2"/>
    </source>
</evidence>
<proteinExistence type="inferred from homology"/>
<dbReference type="PANTHER" id="PTHR10218">
    <property type="entry name" value="GTP-BINDING PROTEIN ALPHA SUBUNIT"/>
    <property type="match status" value="1"/>
</dbReference>
<dbReference type="GO" id="GO:0031683">
    <property type="term" value="F:G-protein beta/gamma-subunit complex binding"/>
    <property type="evidence" value="ECO:0007669"/>
    <property type="project" value="UniProtKB-UniRule"/>
</dbReference>
<dbReference type="FunFam" id="1.10.400.10:FF:000002">
    <property type="entry name" value="guanine nucleotide-binding protein G(Q) subunit alpha"/>
    <property type="match status" value="1"/>
</dbReference>
<name>A0AAV7DDG7_ENGPU</name>
<dbReference type="PANTHER" id="PTHR10218:SF217">
    <property type="entry name" value="GUANINE NUCLEOTIDE-BINDING PROTEIN SUBUNIT ALPHA-15"/>
    <property type="match status" value="1"/>
</dbReference>
<dbReference type="PRINTS" id="PR00442">
    <property type="entry name" value="GPROTEINAQ"/>
</dbReference>
<evidence type="ECO:0000256" key="3">
    <source>
        <dbReference type="ARBA" id="ARBA00022741"/>
    </source>
</evidence>
<evidence type="ECO:0000256" key="2">
    <source>
        <dbReference type="ARBA" id="ARBA00022723"/>
    </source>
</evidence>
<dbReference type="InterPro" id="IPR027417">
    <property type="entry name" value="P-loop_NTPase"/>
</dbReference>
<keyword evidence="4 8" id="KW-0460">Magnesium</keyword>
<dbReference type="Pfam" id="PF00503">
    <property type="entry name" value="G-alpha"/>
    <property type="match status" value="1"/>
</dbReference>
<feature type="binding site" evidence="7">
    <location>
        <begin position="208"/>
        <end position="212"/>
    </location>
    <ligand>
        <name>GTP</name>
        <dbReference type="ChEBI" id="CHEBI:37565"/>
    </ligand>
</feature>
<dbReference type="SUPFAM" id="SSF52540">
    <property type="entry name" value="P-loop containing nucleoside triphosphate hydrolases"/>
    <property type="match status" value="1"/>
</dbReference>
<dbReference type="FunFam" id="3.40.50.300:FF:000692">
    <property type="entry name" value="Guanine nucleotide-binding protein subunit alpha"/>
    <property type="match status" value="1"/>
</dbReference>
<dbReference type="EMBL" id="WNYA01000001">
    <property type="protein sequence ID" value="KAG8594676.1"/>
    <property type="molecule type" value="Genomic_DNA"/>
</dbReference>
<gene>
    <name evidence="10" type="ORF">GDO81_001290</name>
</gene>
<evidence type="ECO:0000256" key="6">
    <source>
        <dbReference type="ARBA" id="ARBA00023224"/>
    </source>
</evidence>
<evidence type="ECO:0000256" key="9">
    <source>
        <dbReference type="RuleBase" id="RU369122"/>
    </source>
</evidence>
<dbReference type="PROSITE" id="PS51882">
    <property type="entry name" value="G_ALPHA"/>
    <property type="match status" value="1"/>
</dbReference>
<dbReference type="AlphaFoldDB" id="A0AAV7DDG7"/>
<dbReference type="GO" id="GO:0046872">
    <property type="term" value="F:metal ion binding"/>
    <property type="evidence" value="ECO:0007669"/>
    <property type="project" value="UniProtKB-UniRule"/>
</dbReference>
<dbReference type="Gene3D" id="3.40.50.300">
    <property type="entry name" value="P-loop containing nucleotide triphosphate hydrolases"/>
    <property type="match status" value="1"/>
</dbReference>
<evidence type="ECO:0000256" key="4">
    <source>
        <dbReference type="ARBA" id="ARBA00022842"/>
    </source>
</evidence>
<keyword evidence="5 7" id="KW-0342">GTP-binding</keyword>
<feature type="binding site" evidence="7">
    <location>
        <position position="347"/>
    </location>
    <ligand>
        <name>GTP</name>
        <dbReference type="ChEBI" id="CHEBI:37565"/>
    </ligand>
</feature>
<comment type="subunit">
    <text evidence="9">G proteins are composed of 3 units; alpha, beta and gamma. The alpha chain contains the guanine nucleotide binding site.</text>
</comment>
<dbReference type="GO" id="GO:0007188">
    <property type="term" value="P:adenylate cyclase-modulating G protein-coupled receptor signaling pathway"/>
    <property type="evidence" value="ECO:0007669"/>
    <property type="project" value="TreeGrafter"/>
</dbReference>
<dbReference type="GO" id="GO:0005834">
    <property type="term" value="C:heterotrimeric G-protein complex"/>
    <property type="evidence" value="ECO:0007669"/>
    <property type="project" value="UniProtKB-UniRule"/>
</dbReference>
<evidence type="ECO:0000256" key="7">
    <source>
        <dbReference type="PIRSR" id="PIRSR601019-1"/>
    </source>
</evidence>
<feature type="binding site" evidence="7">
    <location>
        <begin position="52"/>
        <end position="57"/>
    </location>
    <ligand>
        <name>GTP</name>
        <dbReference type="ChEBI" id="CHEBI:37565"/>
    </ligand>
</feature>
<dbReference type="GO" id="GO:0005525">
    <property type="term" value="F:GTP binding"/>
    <property type="evidence" value="ECO:0007669"/>
    <property type="project" value="UniProtKB-UniRule"/>
</dbReference>
<dbReference type="GO" id="GO:0005737">
    <property type="term" value="C:cytoplasm"/>
    <property type="evidence" value="ECO:0007669"/>
    <property type="project" value="TreeGrafter"/>
</dbReference>
<dbReference type="InterPro" id="IPR001019">
    <property type="entry name" value="Gprotein_alpha_su"/>
</dbReference>
<dbReference type="SMART" id="SM00275">
    <property type="entry name" value="G_alpha"/>
    <property type="match status" value="1"/>
</dbReference>
<feature type="binding site" evidence="7">
    <location>
        <begin position="158"/>
        <end position="159"/>
    </location>
    <ligand>
        <name>GTP</name>
        <dbReference type="ChEBI" id="CHEBI:37565"/>
    </ligand>
</feature>
<evidence type="ECO:0000256" key="1">
    <source>
        <dbReference type="ARBA" id="ARBA00007976"/>
    </source>
</evidence>
<dbReference type="EMBL" id="WNYA01000001">
    <property type="protein sequence ID" value="KAG8594675.1"/>
    <property type="molecule type" value="Genomic_DNA"/>
</dbReference>
<comment type="function">
    <text evidence="9">Guanine nucleotide-binding proteins (G proteins) are involved as modulators or transducers in various transmembrane signaling systems.</text>
</comment>
<dbReference type="FunFam" id="3.40.50.300:FF:000563">
    <property type="entry name" value="Guanine nucleotide-binding protein alpha subunit"/>
    <property type="match status" value="1"/>
</dbReference>
<dbReference type="SUPFAM" id="SSF47895">
    <property type="entry name" value="Transducin (alpha subunit), insertion domain"/>
    <property type="match status" value="1"/>
</dbReference>
<dbReference type="CDD" id="cd00066">
    <property type="entry name" value="G-alpha"/>
    <property type="match status" value="1"/>
</dbReference>
<evidence type="ECO:0000313" key="11">
    <source>
        <dbReference type="Proteomes" id="UP000824782"/>
    </source>
</evidence>
<dbReference type="GO" id="GO:0060158">
    <property type="term" value="P:phospholipase C-activating dopamine receptor signaling pathway"/>
    <property type="evidence" value="ECO:0007669"/>
    <property type="project" value="TreeGrafter"/>
</dbReference>
<comment type="caution">
    <text evidence="10">The sequence shown here is derived from an EMBL/GenBank/DDBJ whole genome shotgun (WGS) entry which is preliminary data.</text>
</comment>
<keyword evidence="11" id="KW-1185">Reference proteome</keyword>
<keyword evidence="3 7" id="KW-0547">Nucleotide-binding</keyword>
<dbReference type="PRINTS" id="PR00318">
    <property type="entry name" value="GPROTEINA"/>
</dbReference>
<organism evidence="10 11">
    <name type="scientific">Engystomops pustulosus</name>
    <name type="common">Tungara frog</name>
    <name type="synonym">Physalaemus pustulosus</name>
    <dbReference type="NCBI Taxonomy" id="76066"/>
    <lineage>
        <taxon>Eukaryota</taxon>
        <taxon>Metazoa</taxon>
        <taxon>Chordata</taxon>
        <taxon>Craniata</taxon>
        <taxon>Vertebrata</taxon>
        <taxon>Euteleostomi</taxon>
        <taxon>Amphibia</taxon>
        <taxon>Batrachia</taxon>
        <taxon>Anura</taxon>
        <taxon>Neobatrachia</taxon>
        <taxon>Hyloidea</taxon>
        <taxon>Leptodactylidae</taxon>
        <taxon>Leiuperinae</taxon>
        <taxon>Engystomops</taxon>
    </lineage>
</organism>
<protein>
    <recommendedName>
        <fullName evidence="9">Guanine nucleotide-binding protein subunit alpha</fullName>
    </recommendedName>
</protein>
<dbReference type="GO" id="GO:0001664">
    <property type="term" value="F:G protein-coupled receptor binding"/>
    <property type="evidence" value="ECO:0007669"/>
    <property type="project" value="UniProtKB-UniRule"/>
</dbReference>
<evidence type="ECO:0000256" key="5">
    <source>
        <dbReference type="ARBA" id="ARBA00023134"/>
    </source>
</evidence>
<sequence>MRWWCGWCFCPPCLSEDDKMALAVNKEIGRMLQIQKRTDRRVLKLLLLGTGESGKSTFIKQMRIIHGSGFSEQDRKIYAKLIHQNIVTCAQSLVGAMEIFRVPYVWEENKVNCKIIRGLDVYSIQQLEKHHTLAIRKLWSDPGIRKCYEKRREFHLLDSANYYFTHLERITKDGYQPTNEDILRIRMPTTGINEYSFTVEGVHLRLVDVGGQKSERKKWIHCFENVNCLIYLASLSEYDQQLEESKEENRMRESLALFKSIMELPWFTNTPIILFLNKTDLLSEKICFSDLATYFPRFKGPRQDAKAAKDFIESMYYEIYEKTKVKDVLGKEKQKTERKLYPHETCATDTENIRKVFNDIKDHVLRKFLIDFGIV</sequence>
<dbReference type="InterPro" id="IPR000654">
    <property type="entry name" value="Gprotein_alpha_Q"/>
</dbReference>
<dbReference type="GO" id="GO:0003924">
    <property type="term" value="F:GTPase activity"/>
    <property type="evidence" value="ECO:0007669"/>
    <property type="project" value="UniProtKB-UniRule"/>
</dbReference>
<comment type="similarity">
    <text evidence="1 9">Belongs to the G-alpha family. G(q) subfamily.</text>
</comment>
<keyword evidence="2 8" id="KW-0479">Metal-binding</keyword>
<accession>A0AAV7DDG7</accession>
<keyword evidence="6 9" id="KW-0807">Transducer</keyword>